<dbReference type="PANTHER" id="PTHR43280:SF28">
    <property type="entry name" value="HTH-TYPE TRANSCRIPTIONAL ACTIVATOR RHAS"/>
    <property type="match status" value="1"/>
</dbReference>
<dbReference type="PANTHER" id="PTHR43280">
    <property type="entry name" value="ARAC-FAMILY TRANSCRIPTIONAL REGULATOR"/>
    <property type="match status" value="1"/>
</dbReference>
<dbReference type="EMBL" id="JAJCGD010000033">
    <property type="protein sequence ID" value="MCB6829033.1"/>
    <property type="molecule type" value="Genomic_DNA"/>
</dbReference>
<dbReference type="Pfam" id="PF12833">
    <property type="entry name" value="HTH_18"/>
    <property type="match status" value="1"/>
</dbReference>
<evidence type="ECO:0000313" key="5">
    <source>
        <dbReference type="EMBL" id="MCB6829033.1"/>
    </source>
</evidence>
<sequence>MKLEDIGIIQKEQGIIKKDGIYFHTSSKFAKNNLFYLLWGAKYTCTPLYKVNRTNVFDALLFFFILDGQLDFYYRDKNFIAKNNDIVLLNNNYPNYYKATKKTTFYWFHFNGFASKQYEERFFTEHGPIFSEQSCLFFEHIHTILKEQNANDDEISSIIHQIFTQLSLYLHPKIKYSLPILKSKSYIDTHFMKDICIDDIASIAQLSKFHFSRQFHSEIGISPYTYLLKVRLDYAKKRLSESNDSIESIAESICFYSSSNFIRIFKKIYAYDTFTIS</sequence>
<evidence type="ECO:0000256" key="2">
    <source>
        <dbReference type="ARBA" id="ARBA00023125"/>
    </source>
</evidence>
<keyword evidence="1" id="KW-0805">Transcription regulation</keyword>
<dbReference type="InterPro" id="IPR018060">
    <property type="entry name" value="HTH_AraC"/>
</dbReference>
<dbReference type="SMART" id="SM00342">
    <property type="entry name" value="HTH_ARAC"/>
    <property type="match status" value="1"/>
</dbReference>
<dbReference type="Proteomes" id="UP001198190">
    <property type="component" value="Unassembled WGS sequence"/>
</dbReference>
<keyword evidence="2" id="KW-0238">DNA-binding</keyword>
<reference evidence="5" key="1">
    <citation type="submission" date="2021-10" db="EMBL/GenBank/DDBJ databases">
        <title>Collection of gut derived symbiotic bacterial strains cultured from healthy donors.</title>
        <authorList>
            <person name="Lin H."/>
            <person name="Littmann E."/>
            <person name="Claire K."/>
            <person name="Pamer E."/>
        </authorList>
    </citation>
    <scope>NUCLEOTIDE SEQUENCE</scope>
    <source>
        <strain evidence="5">MSK.7.16</strain>
    </source>
</reference>
<dbReference type="InterPro" id="IPR003313">
    <property type="entry name" value="AraC-bd"/>
</dbReference>
<dbReference type="RefSeq" id="WP_227153213.1">
    <property type="nucleotide sequence ID" value="NZ_JAJCGD010000033.1"/>
</dbReference>
<dbReference type="Gene3D" id="1.10.10.60">
    <property type="entry name" value="Homeodomain-like"/>
    <property type="match status" value="2"/>
</dbReference>
<feature type="domain" description="HTH araC/xylS-type" evidence="4">
    <location>
        <begin position="181"/>
        <end position="277"/>
    </location>
</feature>
<dbReference type="Pfam" id="PF02311">
    <property type="entry name" value="AraC_binding"/>
    <property type="match status" value="1"/>
</dbReference>
<dbReference type="PROSITE" id="PS01124">
    <property type="entry name" value="HTH_ARAC_FAMILY_2"/>
    <property type="match status" value="1"/>
</dbReference>
<comment type="caution">
    <text evidence="5">The sequence shown here is derived from an EMBL/GenBank/DDBJ whole genome shotgun (WGS) entry which is preliminary data.</text>
</comment>
<dbReference type="AlphaFoldDB" id="A0AAW4U3D8"/>
<evidence type="ECO:0000256" key="1">
    <source>
        <dbReference type="ARBA" id="ARBA00023015"/>
    </source>
</evidence>
<dbReference type="GO" id="GO:0043565">
    <property type="term" value="F:sequence-specific DNA binding"/>
    <property type="evidence" value="ECO:0007669"/>
    <property type="project" value="InterPro"/>
</dbReference>
<dbReference type="InterPro" id="IPR009057">
    <property type="entry name" value="Homeodomain-like_sf"/>
</dbReference>
<evidence type="ECO:0000259" key="4">
    <source>
        <dbReference type="PROSITE" id="PS01124"/>
    </source>
</evidence>
<keyword evidence="3" id="KW-0804">Transcription</keyword>
<organism evidence="5 6">
    <name type="scientific">Megamonas funiformis</name>
    <dbReference type="NCBI Taxonomy" id="437897"/>
    <lineage>
        <taxon>Bacteria</taxon>
        <taxon>Bacillati</taxon>
        <taxon>Bacillota</taxon>
        <taxon>Negativicutes</taxon>
        <taxon>Selenomonadales</taxon>
        <taxon>Selenomonadaceae</taxon>
        <taxon>Megamonas</taxon>
    </lineage>
</organism>
<evidence type="ECO:0000256" key="3">
    <source>
        <dbReference type="ARBA" id="ARBA00023163"/>
    </source>
</evidence>
<proteinExistence type="predicted"/>
<dbReference type="SUPFAM" id="SSF51215">
    <property type="entry name" value="Regulatory protein AraC"/>
    <property type="match status" value="1"/>
</dbReference>
<dbReference type="InterPro" id="IPR037923">
    <property type="entry name" value="HTH-like"/>
</dbReference>
<protein>
    <submittedName>
        <fullName evidence="5">AraC family transcriptional regulator</fullName>
    </submittedName>
</protein>
<name>A0AAW4U3D8_9FIRM</name>
<dbReference type="SUPFAM" id="SSF46689">
    <property type="entry name" value="Homeodomain-like"/>
    <property type="match status" value="2"/>
</dbReference>
<dbReference type="GO" id="GO:0003700">
    <property type="term" value="F:DNA-binding transcription factor activity"/>
    <property type="evidence" value="ECO:0007669"/>
    <property type="project" value="InterPro"/>
</dbReference>
<accession>A0AAW4U3D8</accession>
<gene>
    <name evidence="5" type="ORF">LIY65_10040</name>
</gene>
<evidence type="ECO:0000313" key="6">
    <source>
        <dbReference type="Proteomes" id="UP001198190"/>
    </source>
</evidence>